<feature type="transmembrane region" description="Helical" evidence="7">
    <location>
        <begin position="642"/>
        <end position="670"/>
    </location>
</feature>
<feature type="domain" description="ABC transmembrane type-2" evidence="9">
    <location>
        <begin position="562"/>
        <end position="791"/>
    </location>
</feature>
<evidence type="ECO:0000259" key="9">
    <source>
        <dbReference type="PROSITE" id="PS51012"/>
    </source>
</evidence>
<dbReference type="Gene3D" id="3.40.50.300">
    <property type="entry name" value="P-loop containing nucleotide triphosphate hydrolases"/>
    <property type="match status" value="1"/>
</dbReference>
<evidence type="ECO:0000256" key="3">
    <source>
        <dbReference type="ARBA" id="ARBA00022741"/>
    </source>
</evidence>
<protein>
    <submittedName>
        <fullName evidence="10">ABC transporter G family member 20</fullName>
    </submittedName>
</protein>
<reference evidence="10 11" key="1">
    <citation type="journal article" date="2015" name="Nat. Commun.">
        <title>Outbred genome sequencing and CRISPR/Cas9 gene editing in butterflies.</title>
        <authorList>
            <person name="Li X."/>
            <person name="Fan D."/>
            <person name="Zhang W."/>
            <person name="Liu G."/>
            <person name="Zhang L."/>
            <person name="Zhao L."/>
            <person name="Fang X."/>
            <person name="Chen L."/>
            <person name="Dong Y."/>
            <person name="Chen Y."/>
            <person name="Ding Y."/>
            <person name="Zhao R."/>
            <person name="Feng M."/>
            <person name="Zhu Y."/>
            <person name="Feng Y."/>
            <person name="Jiang X."/>
            <person name="Zhu D."/>
            <person name="Xiang H."/>
            <person name="Feng X."/>
            <person name="Li S."/>
            <person name="Wang J."/>
            <person name="Zhang G."/>
            <person name="Kronforst M.R."/>
            <person name="Wang W."/>
        </authorList>
    </citation>
    <scope>NUCLEOTIDE SEQUENCE [LARGE SCALE GENOMIC DNA]</scope>
    <source>
        <strain evidence="10">Ya'a_city_454_Px</strain>
        <tissue evidence="10">Whole body</tissue>
    </source>
</reference>
<evidence type="ECO:0000313" key="10">
    <source>
        <dbReference type="EMBL" id="KPJ03812.1"/>
    </source>
</evidence>
<organism evidence="10 11">
    <name type="scientific">Papilio xuthus</name>
    <name type="common">Asian swallowtail butterfly</name>
    <dbReference type="NCBI Taxonomy" id="66420"/>
    <lineage>
        <taxon>Eukaryota</taxon>
        <taxon>Metazoa</taxon>
        <taxon>Ecdysozoa</taxon>
        <taxon>Arthropoda</taxon>
        <taxon>Hexapoda</taxon>
        <taxon>Insecta</taxon>
        <taxon>Pterygota</taxon>
        <taxon>Neoptera</taxon>
        <taxon>Endopterygota</taxon>
        <taxon>Lepidoptera</taxon>
        <taxon>Glossata</taxon>
        <taxon>Ditrysia</taxon>
        <taxon>Papilionoidea</taxon>
        <taxon>Papilionidae</taxon>
        <taxon>Papilioninae</taxon>
        <taxon>Papilio</taxon>
    </lineage>
</organism>
<name>A0A0N1IMY5_PAPXU</name>
<feature type="domain" description="ABC transporter" evidence="8">
    <location>
        <begin position="55"/>
        <end position="289"/>
    </location>
</feature>
<evidence type="ECO:0000256" key="6">
    <source>
        <dbReference type="ARBA" id="ARBA00023136"/>
    </source>
</evidence>
<dbReference type="Proteomes" id="UP000053268">
    <property type="component" value="Unassembled WGS sequence"/>
</dbReference>
<dbReference type="AlphaFoldDB" id="A0A0N1IMY5"/>
<dbReference type="Pfam" id="PF00005">
    <property type="entry name" value="ABC_tran"/>
    <property type="match status" value="1"/>
</dbReference>
<keyword evidence="4" id="KW-0067">ATP-binding</keyword>
<gene>
    <name evidence="10" type="ORF">RR46_01162</name>
</gene>
<evidence type="ECO:0000259" key="8">
    <source>
        <dbReference type="PROSITE" id="PS50893"/>
    </source>
</evidence>
<dbReference type="STRING" id="66420.A0A0N1IMY5"/>
<dbReference type="SMART" id="SM00382">
    <property type="entry name" value="AAA"/>
    <property type="match status" value="1"/>
</dbReference>
<evidence type="ECO:0000256" key="1">
    <source>
        <dbReference type="ARBA" id="ARBA00004141"/>
    </source>
</evidence>
<evidence type="ECO:0000256" key="7">
    <source>
        <dbReference type="SAM" id="Phobius"/>
    </source>
</evidence>
<dbReference type="EMBL" id="KQ459078">
    <property type="protein sequence ID" value="KPJ03812.1"/>
    <property type="molecule type" value="Genomic_DNA"/>
</dbReference>
<dbReference type="GO" id="GO:0140359">
    <property type="term" value="F:ABC-type transporter activity"/>
    <property type="evidence" value="ECO:0007669"/>
    <property type="project" value="InterPro"/>
</dbReference>
<feature type="transmembrane region" description="Helical" evidence="7">
    <location>
        <begin position="597"/>
        <end position="621"/>
    </location>
</feature>
<keyword evidence="3" id="KW-0547">Nucleotide-binding</keyword>
<keyword evidence="2 7" id="KW-0812">Transmembrane</keyword>
<keyword evidence="5 7" id="KW-1133">Transmembrane helix</keyword>
<dbReference type="PROSITE" id="PS51012">
    <property type="entry name" value="ABC_TM2"/>
    <property type="match status" value="1"/>
</dbReference>
<dbReference type="InterPro" id="IPR013525">
    <property type="entry name" value="ABC2_TM"/>
</dbReference>
<sequence length="793" mass="87960">MPAYDNEGATISMEDVRNIEEPITISTIEEQLNARRIRQLRPQKSTIASRKQQAVCVRRAHKKYGPTKNPNVILDGLNMTVPKGAIYGLLGASGCGKTTLLSCIVGRRRLNSGEIWVLGGKPGGPGSGVPGPRIGYMPQEIALFGEFSIRETMIYFGWIAGMGSRDVDERTDFLISLLQLPNPTRQVKNLSGGQQRRVSLAAALLHEPELLILDEPTVGVDPVLRQSIWDHLVEITKGGRTTVIITTHYIDETKQANIIGLMRGGRFLAEESPSELIRRYQAESLEDVFFKLAVLQNLGKRRRSSILAGVVEKVELPAIPDPAAIDLEEAEIGEISGEFGDNVSMSSKSRVVVTPELIAPVEALPPEEKPPTGCLERIKPMKWHHMRALLWKNFLSLFRNWGLIAFIIGLPVSQMVLFCLAIGHKPVGLPIAVVNYELGPNSSASDCHYDPNYCPQDPETYEWNLTRFSCQYLDYLSKRQSNLVYYPTKEDAMRAAQRGKARIVLVFASNFSESLQMRVTDPRHADDGTIMNSAMEAHLDDTDKQVEWMLARELQLAFMATTEHLAEICGLPQRIMSLPVHFQEPIFGLEDPDFTDFAGPGVILTIIFFLAVALTSGSMLAERNEGILERSLVSGITGTEILFAHVLVQMIVMIIQTAMVLILGFLVFGLTINGPVGWVIVLTLITGLCGMTFGFVVSCICDTERTATYLALGSFLPMMLLCGIIWPVEGMHKILQWISYVLPLTKSTESLRSILQRGWTVTVPTVYSGFISTVIWIVVYLTLSILLIKFKKG</sequence>
<evidence type="ECO:0000256" key="4">
    <source>
        <dbReference type="ARBA" id="ARBA00022840"/>
    </source>
</evidence>
<keyword evidence="6 7" id="KW-0472">Membrane</keyword>
<keyword evidence="11" id="KW-1185">Reference proteome</keyword>
<evidence type="ECO:0000313" key="11">
    <source>
        <dbReference type="Proteomes" id="UP000053268"/>
    </source>
</evidence>
<dbReference type="SUPFAM" id="SSF52540">
    <property type="entry name" value="P-loop containing nucleoside triphosphate hydrolases"/>
    <property type="match status" value="1"/>
</dbReference>
<dbReference type="CDD" id="cd03230">
    <property type="entry name" value="ABC_DR_subfamily_A"/>
    <property type="match status" value="1"/>
</dbReference>
<dbReference type="InterPro" id="IPR027417">
    <property type="entry name" value="P-loop_NTPase"/>
</dbReference>
<dbReference type="PANTHER" id="PTHR43038:SF5">
    <property type="entry name" value="RE14039P"/>
    <property type="match status" value="1"/>
</dbReference>
<evidence type="ECO:0000256" key="5">
    <source>
        <dbReference type="ARBA" id="ARBA00022989"/>
    </source>
</evidence>
<dbReference type="PROSITE" id="PS00211">
    <property type="entry name" value="ABC_TRANSPORTER_1"/>
    <property type="match status" value="1"/>
</dbReference>
<dbReference type="InterPro" id="IPR047817">
    <property type="entry name" value="ABC2_TM_bact-type"/>
</dbReference>
<accession>A0A0N1IMY5</accession>
<feature type="transmembrane region" description="Helical" evidence="7">
    <location>
        <begin position="709"/>
        <end position="728"/>
    </location>
</feature>
<dbReference type="PROSITE" id="PS50893">
    <property type="entry name" value="ABC_TRANSPORTER_2"/>
    <property type="match status" value="1"/>
</dbReference>
<dbReference type="InterPro" id="IPR017871">
    <property type="entry name" value="ABC_transporter-like_CS"/>
</dbReference>
<evidence type="ECO:0000256" key="2">
    <source>
        <dbReference type="ARBA" id="ARBA00022692"/>
    </source>
</evidence>
<dbReference type="InterPro" id="IPR003439">
    <property type="entry name" value="ABC_transporter-like_ATP-bd"/>
</dbReference>
<feature type="transmembrane region" description="Helical" evidence="7">
    <location>
        <begin position="676"/>
        <end position="697"/>
    </location>
</feature>
<dbReference type="PANTHER" id="PTHR43038">
    <property type="entry name" value="ATP-BINDING CASSETTE, SUB-FAMILY H, MEMBER 1"/>
    <property type="match status" value="1"/>
</dbReference>
<dbReference type="GO" id="GO:0016020">
    <property type="term" value="C:membrane"/>
    <property type="evidence" value="ECO:0007669"/>
    <property type="project" value="UniProtKB-SubCell"/>
</dbReference>
<proteinExistence type="predicted"/>
<feature type="transmembrane region" description="Helical" evidence="7">
    <location>
        <begin position="766"/>
        <end position="788"/>
    </location>
</feature>
<dbReference type="Pfam" id="PF12698">
    <property type="entry name" value="ABC2_membrane_3"/>
    <property type="match status" value="1"/>
</dbReference>
<dbReference type="GO" id="GO:0005524">
    <property type="term" value="F:ATP binding"/>
    <property type="evidence" value="ECO:0007669"/>
    <property type="project" value="UniProtKB-KW"/>
</dbReference>
<comment type="subcellular location">
    <subcellularLocation>
        <location evidence="1">Membrane</location>
        <topology evidence="1">Multi-pass membrane protein</topology>
    </subcellularLocation>
</comment>
<dbReference type="InterPro" id="IPR003593">
    <property type="entry name" value="AAA+_ATPase"/>
</dbReference>
<dbReference type="GO" id="GO:0016887">
    <property type="term" value="F:ATP hydrolysis activity"/>
    <property type="evidence" value="ECO:0007669"/>
    <property type="project" value="InterPro"/>
</dbReference>